<keyword evidence="1" id="KW-0812">Transmembrane</keyword>
<keyword evidence="1" id="KW-1133">Transmembrane helix</keyword>
<dbReference type="AlphaFoldDB" id="A0A4Q5C4V1"/>
<dbReference type="Proteomes" id="UP000292665">
    <property type="component" value="Unassembled WGS sequence"/>
</dbReference>
<dbReference type="InterPro" id="IPR045535">
    <property type="entry name" value="ThsA_Macro"/>
</dbReference>
<evidence type="ECO:0000313" key="4">
    <source>
        <dbReference type="Proteomes" id="UP000292665"/>
    </source>
</evidence>
<name>A0A4Q5C4V1_9FIRM</name>
<organism evidence="3 4">
    <name type="scientific">[Ruminococcus] torques</name>
    <dbReference type="NCBI Taxonomy" id="33039"/>
    <lineage>
        <taxon>Bacteria</taxon>
        <taxon>Bacillati</taxon>
        <taxon>Bacillota</taxon>
        <taxon>Clostridia</taxon>
        <taxon>Lachnospirales</taxon>
        <taxon>Lachnospiraceae</taxon>
        <taxon>Mediterraneibacter</taxon>
    </lineage>
</organism>
<evidence type="ECO:0000313" key="3">
    <source>
        <dbReference type="EMBL" id="RYS75843.1"/>
    </source>
</evidence>
<sequence>METFDKRMGRGGYMVMKKKYMRTWIFKSFFIIKNTVVKWREMIQSILSILGSVLVLAEAVMWMLDTEIIYEKMHKYAILCICGCVIIAFFINKVKLKYEYMINGTDVKITLQVTDVLKNTGTIVIPTNTTFDTLMEDEFISVNSVQGQFQERFFQNNLKTLDTLIEKGLCGIDFEILDRKGSKQKRYPVGTISKVTCRGCHYYFVAIADVNEYGKPENTDFENIRTVLSSLWNQMEIRGNLEDVAIPLIGTGRAGIRNVTREKVVKEIINSFMESSKQRKVTENLIICVHPFDLREKDMDIYELSEYLKYKCKYGEIFK</sequence>
<dbReference type="EMBL" id="RCYR01000060">
    <property type="protein sequence ID" value="RYS75843.1"/>
    <property type="molecule type" value="Genomic_DNA"/>
</dbReference>
<dbReference type="Gene3D" id="3.40.220.10">
    <property type="entry name" value="Leucine Aminopeptidase, subunit E, domain 1"/>
    <property type="match status" value="1"/>
</dbReference>
<evidence type="ECO:0000256" key="1">
    <source>
        <dbReference type="SAM" id="Phobius"/>
    </source>
</evidence>
<feature type="domain" description="Thoeris protein ThsA Macro" evidence="2">
    <location>
        <begin position="109"/>
        <end position="290"/>
    </location>
</feature>
<reference evidence="3 4" key="1">
    <citation type="journal article" date="2019" name="Science, e1252229">
        <title>Invertible promoters mediate bacterial phase variation, antibiotic resistance, and host adaptation in the gut.</title>
        <authorList>
            <person name="Jiang X."/>
            <person name="Hall A.B."/>
            <person name="Arthur T.D."/>
            <person name="Plichta D.R."/>
            <person name="Covington C.T."/>
            <person name="Poyet M."/>
            <person name="Crothers J."/>
            <person name="Moses P.L."/>
            <person name="Tolonen A.C."/>
            <person name="Vlamakis H."/>
            <person name="Alm E.J."/>
            <person name="Xavier R.J."/>
        </authorList>
    </citation>
    <scope>NUCLEOTIDE SEQUENCE [LARGE SCALE GENOMIC DNA]</scope>
    <source>
        <strain evidence="4">aa_0143</strain>
    </source>
</reference>
<feature type="transmembrane region" description="Helical" evidence="1">
    <location>
        <begin position="73"/>
        <end position="91"/>
    </location>
</feature>
<dbReference type="InterPro" id="IPR043472">
    <property type="entry name" value="Macro_dom-like"/>
</dbReference>
<protein>
    <recommendedName>
        <fullName evidence="2">Thoeris protein ThsA Macro domain-containing protein</fullName>
    </recommendedName>
</protein>
<accession>A0A4Q5C4V1</accession>
<evidence type="ECO:0000259" key="2">
    <source>
        <dbReference type="Pfam" id="PF20016"/>
    </source>
</evidence>
<comment type="caution">
    <text evidence="3">The sequence shown here is derived from an EMBL/GenBank/DDBJ whole genome shotgun (WGS) entry which is preliminary data.</text>
</comment>
<keyword evidence="1" id="KW-0472">Membrane</keyword>
<dbReference type="SUPFAM" id="SSF52949">
    <property type="entry name" value="Macro domain-like"/>
    <property type="match status" value="1"/>
</dbReference>
<proteinExistence type="predicted"/>
<gene>
    <name evidence="3" type="ORF">EAI93_13860</name>
</gene>
<dbReference type="Pfam" id="PF20016">
    <property type="entry name" value="ThsA_Macro"/>
    <property type="match status" value="1"/>
</dbReference>